<dbReference type="Proteomes" id="UP000248484">
    <property type="component" value="Chromosome 15"/>
</dbReference>
<feature type="compositionally biased region" description="Basic and acidic residues" evidence="10">
    <location>
        <begin position="741"/>
        <end position="752"/>
    </location>
</feature>
<dbReference type="Pfam" id="PF00068">
    <property type="entry name" value="Phospholip_A2_1"/>
    <property type="match status" value="2"/>
</dbReference>
<evidence type="ECO:0000313" key="13">
    <source>
        <dbReference type="RefSeq" id="XP_054947300.1"/>
    </source>
</evidence>
<feature type="region of interest" description="Disordered" evidence="10">
    <location>
        <begin position="735"/>
        <end position="799"/>
    </location>
</feature>
<dbReference type="InterPro" id="IPR016090">
    <property type="entry name" value="PLA2-like_dom"/>
</dbReference>
<evidence type="ECO:0000259" key="11">
    <source>
        <dbReference type="SMART" id="SM00085"/>
    </source>
</evidence>
<accession>A0A9W2X767</accession>
<dbReference type="GO" id="GO:0005576">
    <property type="term" value="C:extracellular region"/>
    <property type="evidence" value="ECO:0007669"/>
    <property type="project" value="UniProtKB-SubCell"/>
</dbReference>
<comment type="catalytic activity">
    <reaction evidence="5">
        <text>1-hexadecanoyl-2-(9Z,12Z-octadecadienoyl)-sn-glycero-3-phosphoethanolamine + H2O = 1-hexadecanoyl-sn-glycero-3-phosphoethanolamine + (9Z,12Z)-octadecadienoate + H(+)</text>
        <dbReference type="Rhea" id="RHEA:40815"/>
        <dbReference type="ChEBI" id="CHEBI:15377"/>
        <dbReference type="ChEBI" id="CHEBI:15378"/>
        <dbReference type="ChEBI" id="CHEBI:30245"/>
        <dbReference type="ChEBI" id="CHEBI:73004"/>
        <dbReference type="ChEBI" id="CHEBI:73008"/>
    </reaction>
    <physiologicalReaction direction="left-to-right" evidence="5">
        <dbReference type="Rhea" id="RHEA:40816"/>
    </physiologicalReaction>
</comment>
<feature type="binding site" evidence="7">
    <location>
        <position position="652"/>
    </location>
    <ligand>
        <name>Ca(2+)</name>
        <dbReference type="ChEBI" id="CHEBI:29108"/>
    </ligand>
</feature>
<dbReference type="OrthoDB" id="8856917at2759"/>
<dbReference type="GO" id="GO:0050482">
    <property type="term" value="P:arachidonate secretion"/>
    <property type="evidence" value="ECO:0007669"/>
    <property type="project" value="InterPro"/>
</dbReference>
<feature type="disulfide bond" evidence="8">
    <location>
        <begin position="703"/>
        <end position="714"/>
    </location>
</feature>
<evidence type="ECO:0000256" key="10">
    <source>
        <dbReference type="SAM" id="MobiDB-lite"/>
    </source>
</evidence>
<dbReference type="CDD" id="cd04707">
    <property type="entry name" value="otoconin_90"/>
    <property type="match status" value="2"/>
</dbReference>
<evidence type="ECO:0000256" key="4">
    <source>
        <dbReference type="ARBA" id="ARBA00023157"/>
    </source>
</evidence>
<keyword evidence="7" id="KW-0479">Metal-binding</keyword>
<evidence type="ECO:0000256" key="1">
    <source>
        <dbReference type="ARBA" id="ARBA00004613"/>
    </source>
</evidence>
<dbReference type="GO" id="GO:0006644">
    <property type="term" value="P:phospholipid metabolic process"/>
    <property type="evidence" value="ECO:0007669"/>
    <property type="project" value="InterPro"/>
</dbReference>
<dbReference type="GeneID" id="102988408"/>
<comment type="subcellular location">
    <subcellularLocation>
        <location evidence="1">Secreted</location>
    </subcellularLocation>
</comment>
<dbReference type="KEGG" id="pcad:102988408"/>
<feature type="disulfide bond" evidence="8">
    <location>
        <begin position="653"/>
        <end position="669"/>
    </location>
</feature>
<feature type="active site" evidence="6">
    <location>
        <position position="672"/>
    </location>
</feature>
<evidence type="ECO:0000256" key="5">
    <source>
        <dbReference type="ARBA" id="ARBA00049039"/>
    </source>
</evidence>
<dbReference type="InterPro" id="IPR001211">
    <property type="entry name" value="PLA2"/>
</dbReference>
<feature type="domain" description="Phospholipase A2-like central" evidence="11">
    <location>
        <begin position="106"/>
        <end position="242"/>
    </location>
</feature>
<dbReference type="Gene3D" id="1.20.90.10">
    <property type="entry name" value="Phospholipase A2 domain"/>
    <property type="match status" value="2"/>
</dbReference>
<dbReference type="SUPFAM" id="SSF48619">
    <property type="entry name" value="Phospholipase A2, PLA2"/>
    <property type="match status" value="2"/>
</dbReference>
<dbReference type="AlphaFoldDB" id="A0A9W2X767"/>
<dbReference type="GO" id="GO:0047498">
    <property type="term" value="F:calcium-dependent phospholipase A2 activity"/>
    <property type="evidence" value="ECO:0007669"/>
    <property type="project" value="TreeGrafter"/>
</dbReference>
<dbReference type="SMART" id="SM00085">
    <property type="entry name" value="PA2c"/>
    <property type="match status" value="2"/>
</dbReference>
<feature type="compositionally biased region" description="Low complexity" evidence="10">
    <location>
        <begin position="754"/>
        <end position="768"/>
    </location>
</feature>
<evidence type="ECO:0000256" key="2">
    <source>
        <dbReference type="ARBA" id="ARBA00007056"/>
    </source>
</evidence>
<dbReference type="GO" id="GO:0016042">
    <property type="term" value="P:lipid catabolic process"/>
    <property type="evidence" value="ECO:0007669"/>
    <property type="project" value="InterPro"/>
</dbReference>
<evidence type="ECO:0000256" key="8">
    <source>
        <dbReference type="PIRSR" id="PIRSR601211-3"/>
    </source>
</evidence>
<keyword evidence="7" id="KW-0106">Calcium</keyword>
<feature type="disulfide bond" evidence="8">
    <location>
        <begin position="668"/>
        <end position="723"/>
    </location>
</feature>
<dbReference type="RefSeq" id="XP_054947300.1">
    <property type="nucleotide sequence ID" value="XM_055091325.1"/>
</dbReference>
<keyword evidence="12" id="KW-1185">Reference proteome</keyword>
<feature type="disulfide bond" evidence="8">
    <location>
        <begin position="684"/>
        <end position="709"/>
    </location>
</feature>
<evidence type="ECO:0000313" key="12">
    <source>
        <dbReference type="Proteomes" id="UP000248484"/>
    </source>
</evidence>
<evidence type="ECO:0000256" key="6">
    <source>
        <dbReference type="PIRSR" id="PIRSR601211-1"/>
    </source>
</evidence>
<name>A0A9W2X767_PHYMC</name>
<proteinExistence type="inferred from homology"/>
<dbReference type="PROSITE" id="PS00118">
    <property type="entry name" value="PA2_HIS"/>
    <property type="match status" value="1"/>
</dbReference>
<gene>
    <name evidence="13" type="primary">OC90</name>
</gene>
<dbReference type="PANTHER" id="PTHR11716">
    <property type="entry name" value="PHOSPHOLIPASE A2 FAMILY MEMBER"/>
    <property type="match status" value="1"/>
</dbReference>
<dbReference type="GO" id="GO:0005509">
    <property type="term" value="F:calcium ion binding"/>
    <property type="evidence" value="ECO:0007669"/>
    <property type="project" value="InterPro"/>
</dbReference>
<feature type="active site" evidence="6">
    <location>
        <position position="717"/>
    </location>
</feature>
<dbReference type="InterPro" id="IPR041798">
    <property type="entry name" value="Otoconin-90"/>
</dbReference>
<dbReference type="FunFam" id="1.20.90.10:FF:000009">
    <property type="entry name" value="Otoconin-90"/>
    <property type="match status" value="1"/>
</dbReference>
<evidence type="ECO:0000256" key="3">
    <source>
        <dbReference type="ARBA" id="ARBA00022525"/>
    </source>
</evidence>
<dbReference type="InterPro" id="IPR036444">
    <property type="entry name" value="PLipase_A2_dom_sf"/>
</dbReference>
<dbReference type="PANTHER" id="PTHR11716:SF1">
    <property type="entry name" value="OTOCONIN-90"/>
    <property type="match status" value="1"/>
</dbReference>
<evidence type="ECO:0000256" key="9">
    <source>
        <dbReference type="RuleBase" id="RU003654"/>
    </source>
</evidence>
<dbReference type="InterPro" id="IPR033113">
    <property type="entry name" value="PLA2_histidine"/>
</dbReference>
<comment type="similarity">
    <text evidence="2 9">Belongs to the phospholipase A2 family.</text>
</comment>
<sequence length="799" mass="85733">MVSESTLAIFRCLLSQDAAAADARIPVCSAAMIVLLLVGMLMAPHGGAHPLDTPHLPRELPPGLSENINMTFLNGVFKNVGGVAEIFGCLGSHFTWLQDVFTNFPALLQFVNGMKCVAGLCPRDFEDYGCACRFEMEGLPVDESDSCPSSDPNPHSHPDPSPSCHSCCFQHRRCYEEAAEIDCLQDPAKLGTDVNCVTKSITCESGDACERLLCTCDKAAIECLAQSSINSSLNLLDTSFCLAQPPGRKIRALHQWWGRQSAAGAGMGPIVAAFLQMPSPSNILQNHFSNVLSLQRQPAGKSRCCKQDRVQCSDGARPLWLGAPLATEASREQTGCPPPLPTRACSTRGCLDPVLAGVPPEGGALLGIPVSWAVCERQRYPEAGQAALLGTSFTAPLSSCLIQPSSLSLGAPGTCTPHSLLLGALFPVVPVEPTDSSLTALSGEDEHRATGELQTELGILDFYLLNLATLHPQGDHAAHPAPYKFVYCSPLLLLLLLLPEPGQVQEDTEDARATPSPEAARRFLVWNPINCLTDYFQRVNINNGYALSLCPSTSDKCLEVELLDKRYVFSGSAEIAATAEGVTIVPAGVKSLGLAASAVRSGPEETPGKACDRFTFLHLGSGDNTWVMPQLGEMLFCLTSRCPEEFESYGCYCGQEGQGEPRDALDRCCLSHHCCLEQVRRLGCLLERLPRSPVVCVDGTPKCVGQSLCEKLLCVCDQTAAECLASAFYNQSLKSPGRQECQGHRPSCEDGRVSASSLGSSSEENSVEAPPPREGLRRTRRFLGKSLGLLGTRPQRGPR</sequence>
<feature type="disulfide bond" evidence="8">
    <location>
        <begin position="674"/>
        <end position="748"/>
    </location>
</feature>
<organism evidence="12 13">
    <name type="scientific">Physeter macrocephalus</name>
    <name type="common">Sperm whale</name>
    <name type="synonym">Physeter catodon</name>
    <dbReference type="NCBI Taxonomy" id="9755"/>
    <lineage>
        <taxon>Eukaryota</taxon>
        <taxon>Metazoa</taxon>
        <taxon>Chordata</taxon>
        <taxon>Craniata</taxon>
        <taxon>Vertebrata</taxon>
        <taxon>Euteleostomi</taxon>
        <taxon>Mammalia</taxon>
        <taxon>Eutheria</taxon>
        <taxon>Laurasiatheria</taxon>
        <taxon>Artiodactyla</taxon>
        <taxon>Whippomorpha</taxon>
        <taxon>Cetacea</taxon>
        <taxon>Odontoceti</taxon>
        <taxon>Physeteridae</taxon>
        <taxon>Physeter</taxon>
    </lineage>
</organism>
<evidence type="ECO:0000256" key="7">
    <source>
        <dbReference type="PIRSR" id="PIRSR601211-2"/>
    </source>
</evidence>
<dbReference type="GO" id="GO:0005543">
    <property type="term" value="F:phospholipid binding"/>
    <property type="evidence" value="ECO:0007669"/>
    <property type="project" value="TreeGrafter"/>
</dbReference>
<comment type="cofactor">
    <cofactor evidence="7">
        <name>Ca(2+)</name>
        <dbReference type="ChEBI" id="CHEBI:29108"/>
    </cofactor>
    <text evidence="7">Binds 1 Ca(2+) ion per subunit.</text>
</comment>
<keyword evidence="3" id="KW-0964">Secreted</keyword>
<reference evidence="13" key="1">
    <citation type="submission" date="2025-08" db="UniProtKB">
        <authorList>
            <consortium name="RefSeq"/>
        </authorList>
    </citation>
    <scope>IDENTIFICATION</scope>
    <source>
        <tissue evidence="13">Muscle</tissue>
    </source>
</reference>
<dbReference type="CTD" id="729330"/>
<protein>
    <submittedName>
        <fullName evidence="13">Otoconin-90</fullName>
    </submittedName>
</protein>
<feature type="domain" description="Phospholipase A2-like central" evidence="11">
    <location>
        <begin position="627"/>
        <end position="742"/>
    </location>
</feature>
<feature type="disulfide bond" evidence="8">
    <location>
        <begin position="675"/>
        <end position="716"/>
    </location>
</feature>
<keyword evidence="4 8" id="KW-1015">Disulfide bond</keyword>
<feature type="binding site" evidence="7">
    <location>
        <position position="654"/>
    </location>
    <ligand>
        <name>Ca(2+)</name>
        <dbReference type="ChEBI" id="CHEBI:29108"/>
    </ligand>
</feature>